<evidence type="ECO:0000259" key="1">
    <source>
        <dbReference type="PROSITE" id="PS50125"/>
    </source>
</evidence>
<accession>A0A268S4E4</accession>
<sequence length="251" mass="28633">MKEIDYDYKDRKSKVEEILDNTDAVNEVKKFPADDDFTYTNGYKAWAGAIFVDLRDSTSLFSNSDEIEISKVIRGFTSEIIEILRKGTEGEELKEIGIRGDCVYAIYSTSLKTDIYEIMNRAIYINTYMKMLNLLLQERDLPTIKAGIGLAAKLTLAIKAGRKSSGINNLVWVGEAVAKASKLADKGNKDGIEAIVMSETFHHNYIQVLRETQPELENYFHKEHDQNLGIYYHAHLIKTNFNNWIENGMKD</sequence>
<dbReference type="PROSITE" id="PS50125">
    <property type="entry name" value="GUANYLATE_CYCLASE_2"/>
    <property type="match status" value="1"/>
</dbReference>
<evidence type="ECO:0000313" key="2">
    <source>
        <dbReference type="EMBL" id="PAF27385.1"/>
    </source>
</evidence>
<proteinExistence type="predicted"/>
<organism evidence="2 3">
    <name type="scientific">Shouchella clausii</name>
    <name type="common">Alkalihalobacillus clausii</name>
    <dbReference type="NCBI Taxonomy" id="79880"/>
    <lineage>
        <taxon>Bacteria</taxon>
        <taxon>Bacillati</taxon>
        <taxon>Bacillota</taxon>
        <taxon>Bacilli</taxon>
        <taxon>Bacillales</taxon>
        <taxon>Bacillaceae</taxon>
        <taxon>Shouchella</taxon>
    </lineage>
</organism>
<dbReference type="EMBL" id="NPBS01000014">
    <property type="protein sequence ID" value="PAF27385.1"/>
    <property type="molecule type" value="Genomic_DNA"/>
</dbReference>
<evidence type="ECO:0000313" key="3">
    <source>
        <dbReference type="Proteomes" id="UP000216133"/>
    </source>
</evidence>
<dbReference type="GO" id="GO:0009190">
    <property type="term" value="P:cyclic nucleotide biosynthetic process"/>
    <property type="evidence" value="ECO:0007669"/>
    <property type="project" value="InterPro"/>
</dbReference>
<dbReference type="Gene3D" id="3.30.70.1230">
    <property type="entry name" value="Nucleotide cyclase"/>
    <property type="match status" value="1"/>
</dbReference>
<feature type="domain" description="Guanylate cyclase" evidence="1">
    <location>
        <begin position="48"/>
        <end position="184"/>
    </location>
</feature>
<dbReference type="InterPro" id="IPR001054">
    <property type="entry name" value="A/G_cyclase"/>
</dbReference>
<dbReference type="SUPFAM" id="SSF55073">
    <property type="entry name" value="Nucleotide cyclase"/>
    <property type="match status" value="1"/>
</dbReference>
<dbReference type="GO" id="GO:0035556">
    <property type="term" value="P:intracellular signal transduction"/>
    <property type="evidence" value="ECO:0007669"/>
    <property type="project" value="InterPro"/>
</dbReference>
<reference evidence="2 3" key="1">
    <citation type="submission" date="2017-07" db="EMBL/GenBank/DDBJ databases">
        <title>Isolation and whole genome analysis of endospore-forming bacteria from heroin.</title>
        <authorList>
            <person name="Kalinowski J."/>
            <person name="Ahrens B."/>
            <person name="Al-Dilaimi A."/>
            <person name="Winkler A."/>
            <person name="Wibberg D."/>
            <person name="Schleenbecker U."/>
            <person name="Ruckert C."/>
            <person name="Wolfel R."/>
            <person name="Grass G."/>
        </authorList>
    </citation>
    <scope>NUCLEOTIDE SEQUENCE [LARGE SCALE GENOMIC DNA]</scope>
    <source>
        <strain evidence="2 3">7523-2</strain>
    </source>
</reference>
<name>A0A268S4E4_SHOCL</name>
<dbReference type="InterPro" id="IPR029787">
    <property type="entry name" value="Nucleotide_cyclase"/>
</dbReference>
<gene>
    <name evidence="2" type="ORF">CHH61_03440</name>
</gene>
<dbReference type="RefSeq" id="WP_095327798.1">
    <property type="nucleotide sequence ID" value="NZ_NPBS01000014.1"/>
</dbReference>
<dbReference type="Proteomes" id="UP000216133">
    <property type="component" value="Unassembled WGS sequence"/>
</dbReference>
<comment type="caution">
    <text evidence="2">The sequence shown here is derived from an EMBL/GenBank/DDBJ whole genome shotgun (WGS) entry which is preliminary data.</text>
</comment>
<dbReference type="AlphaFoldDB" id="A0A268S4E4"/>
<protein>
    <submittedName>
        <fullName evidence="2">Adenylate cyclase</fullName>
    </submittedName>
</protein>
<dbReference type="GO" id="GO:0004016">
    <property type="term" value="F:adenylate cyclase activity"/>
    <property type="evidence" value="ECO:0007669"/>
    <property type="project" value="UniProtKB-ARBA"/>
</dbReference>